<evidence type="ECO:0000313" key="2">
    <source>
        <dbReference type="Proteomes" id="UP000012960"/>
    </source>
</evidence>
<evidence type="ECO:0000313" key="1">
    <source>
        <dbReference type="EnsemblPlants" id="Ma10_p30520.1"/>
    </source>
</evidence>
<dbReference type="AlphaFoldDB" id="A0A804L236"/>
<reference evidence="1" key="1">
    <citation type="submission" date="2021-05" db="UniProtKB">
        <authorList>
            <consortium name="EnsemblPlants"/>
        </authorList>
    </citation>
    <scope>IDENTIFICATION</scope>
    <source>
        <strain evidence="1">subsp. malaccensis</strain>
    </source>
</reference>
<dbReference type="Proteomes" id="UP000012960">
    <property type="component" value="Unplaced"/>
</dbReference>
<dbReference type="InParanoid" id="A0A804L236"/>
<protein>
    <submittedName>
        <fullName evidence="1">Uncharacterized protein</fullName>
    </submittedName>
</protein>
<keyword evidence="2" id="KW-1185">Reference proteome</keyword>
<proteinExistence type="predicted"/>
<dbReference type="Gramene" id="Ma10_t30520.1">
    <property type="protein sequence ID" value="Ma10_p30520.1"/>
    <property type="gene ID" value="Ma10_g30520"/>
</dbReference>
<dbReference type="EnsemblPlants" id="Ma10_t30520.1">
    <property type="protein sequence ID" value="Ma10_p30520.1"/>
    <property type="gene ID" value="Ma10_g30520"/>
</dbReference>
<accession>A0A804L236</accession>
<sequence length="42" mass="4799">MEFLRINTSTLVSIVSVESTFNIRGRVLCETRLNMTLEPIDV</sequence>
<name>A0A804L236_MUSAM</name>
<organism evidence="1 2">
    <name type="scientific">Musa acuminata subsp. malaccensis</name>
    <name type="common">Wild banana</name>
    <name type="synonym">Musa malaccensis</name>
    <dbReference type="NCBI Taxonomy" id="214687"/>
    <lineage>
        <taxon>Eukaryota</taxon>
        <taxon>Viridiplantae</taxon>
        <taxon>Streptophyta</taxon>
        <taxon>Embryophyta</taxon>
        <taxon>Tracheophyta</taxon>
        <taxon>Spermatophyta</taxon>
        <taxon>Magnoliopsida</taxon>
        <taxon>Liliopsida</taxon>
        <taxon>Zingiberales</taxon>
        <taxon>Musaceae</taxon>
        <taxon>Musa</taxon>
    </lineage>
</organism>